<dbReference type="EMBL" id="PGTL01000004">
    <property type="protein sequence ID" value="PJF43131.1"/>
    <property type="molecule type" value="Genomic_DNA"/>
</dbReference>
<dbReference type="AlphaFoldDB" id="A0A2M8PZZ6"/>
<keyword evidence="4 5" id="KW-0472">Membrane</keyword>
<feature type="transmembrane region" description="Helical" evidence="5">
    <location>
        <begin position="414"/>
        <end position="438"/>
    </location>
</feature>
<dbReference type="GO" id="GO:0022857">
    <property type="term" value="F:transmembrane transporter activity"/>
    <property type="evidence" value="ECO:0007669"/>
    <property type="project" value="InterPro"/>
</dbReference>
<dbReference type="InterPro" id="IPR011701">
    <property type="entry name" value="MFS"/>
</dbReference>
<dbReference type="InterPro" id="IPR036259">
    <property type="entry name" value="MFS_trans_sf"/>
</dbReference>
<dbReference type="PANTHER" id="PTHR23526:SF1">
    <property type="entry name" value="MAJOR FACILITATOR SUPERFAMILY MFS_1"/>
    <property type="match status" value="1"/>
</dbReference>
<evidence type="ECO:0000256" key="3">
    <source>
        <dbReference type="ARBA" id="ARBA00022989"/>
    </source>
</evidence>
<feature type="transmembrane region" description="Helical" evidence="5">
    <location>
        <begin position="150"/>
        <end position="168"/>
    </location>
</feature>
<name>A0A2M8PZZ6_9CHLR</name>
<keyword evidence="3 5" id="KW-1133">Transmembrane helix</keyword>
<dbReference type="PROSITE" id="PS50850">
    <property type="entry name" value="MFS"/>
    <property type="match status" value="1"/>
</dbReference>
<sequence>MTTTAATALRYMHLRRNFVFFVLDYFAFGVGFGMVGTSSAFIPDFVSQLTSNQSLIGLATGAYYFFWLVPQLFLAQIVNQRMWRKPFLLPAPFVRLTMIGIAVVLVTVDPRNTGLMLIAFLIGYWSFAMGDSLVTLIWGDMLGSSLPNKLRGTLFGIGQFMVAFGAFGMSQFARWAIGGSGLAFPLNYALIFAVAGAFFVCGGLGLALLREEQPAPVSQKSPSMREYGAYLGNVLRTDRDFRRFVRTRLLFDLATMSVPFYTVFATGNLGIPSEVLIADTIILIQIGNALGALSMGVLSRRSGSKAVLLLAGACLALEGAFAFLSYLGLGQPALYVTFFLMGVVSGTIYPSYFDWMITHAPPHARPIYIGLTNTISAVSNLAPILGGTLLQLTARPAFSNLEALLPDFLPISAVMVRVYPVVFLSSLLLASLGWLSALHLAEPRKRLN</sequence>
<accession>A0A2M8PZZ6</accession>
<dbReference type="PANTHER" id="PTHR23526">
    <property type="entry name" value="INTEGRAL MEMBRANE TRANSPORT PROTEIN-RELATED"/>
    <property type="match status" value="1"/>
</dbReference>
<feature type="transmembrane region" description="Helical" evidence="5">
    <location>
        <begin position="306"/>
        <end position="327"/>
    </location>
</feature>
<comment type="subcellular location">
    <subcellularLocation>
        <location evidence="1">Cell membrane</location>
        <topology evidence="1">Multi-pass membrane protein</topology>
    </subcellularLocation>
</comment>
<feature type="transmembrane region" description="Helical" evidence="5">
    <location>
        <begin position="249"/>
        <end position="271"/>
    </location>
</feature>
<feature type="transmembrane region" description="Helical" evidence="5">
    <location>
        <begin position="277"/>
        <end position="299"/>
    </location>
</feature>
<dbReference type="SUPFAM" id="SSF103473">
    <property type="entry name" value="MFS general substrate transporter"/>
    <property type="match status" value="1"/>
</dbReference>
<feature type="transmembrane region" description="Helical" evidence="5">
    <location>
        <begin position="87"/>
        <end position="108"/>
    </location>
</feature>
<evidence type="ECO:0000256" key="4">
    <source>
        <dbReference type="ARBA" id="ARBA00023136"/>
    </source>
</evidence>
<reference evidence="7 8" key="1">
    <citation type="submission" date="2017-11" db="EMBL/GenBank/DDBJ databases">
        <title>Evolution of Phototrophy in the Chloroflexi Phylum Driven by Horizontal Gene Transfer.</title>
        <authorList>
            <person name="Ward L.M."/>
            <person name="Hemp J."/>
            <person name="Shih P.M."/>
            <person name="Mcglynn S.E."/>
            <person name="Fischer W."/>
        </authorList>
    </citation>
    <scope>NUCLEOTIDE SEQUENCE [LARGE SCALE GENOMIC DNA]</scope>
    <source>
        <strain evidence="7">CP1_1M</strain>
    </source>
</reference>
<evidence type="ECO:0000256" key="2">
    <source>
        <dbReference type="ARBA" id="ARBA00022692"/>
    </source>
</evidence>
<dbReference type="InterPro" id="IPR052528">
    <property type="entry name" value="Sugar_transport-like"/>
</dbReference>
<protein>
    <recommendedName>
        <fullName evidence="6">Major facilitator superfamily (MFS) profile domain-containing protein</fullName>
    </recommendedName>
</protein>
<evidence type="ECO:0000259" key="6">
    <source>
        <dbReference type="PROSITE" id="PS50850"/>
    </source>
</evidence>
<keyword evidence="2 5" id="KW-0812">Transmembrane</keyword>
<comment type="caution">
    <text evidence="7">The sequence shown here is derived from an EMBL/GenBank/DDBJ whole genome shotgun (WGS) entry which is preliminary data.</text>
</comment>
<feature type="domain" description="Major facilitator superfamily (MFS) profile" evidence="6">
    <location>
        <begin position="17"/>
        <end position="445"/>
    </location>
</feature>
<dbReference type="Gene3D" id="1.20.1250.20">
    <property type="entry name" value="MFS general substrate transporter like domains"/>
    <property type="match status" value="1"/>
</dbReference>
<feature type="transmembrane region" description="Helical" evidence="5">
    <location>
        <begin position="114"/>
        <end position="138"/>
    </location>
</feature>
<evidence type="ECO:0000256" key="5">
    <source>
        <dbReference type="SAM" id="Phobius"/>
    </source>
</evidence>
<gene>
    <name evidence="7" type="ORF">CUN50_01710</name>
</gene>
<evidence type="ECO:0000313" key="8">
    <source>
        <dbReference type="Proteomes" id="UP000228947"/>
    </source>
</evidence>
<feature type="transmembrane region" description="Helical" evidence="5">
    <location>
        <begin position="333"/>
        <end position="355"/>
    </location>
</feature>
<evidence type="ECO:0000256" key="1">
    <source>
        <dbReference type="ARBA" id="ARBA00004651"/>
    </source>
</evidence>
<feature type="transmembrane region" description="Helical" evidence="5">
    <location>
        <begin position="188"/>
        <end position="209"/>
    </location>
</feature>
<dbReference type="InterPro" id="IPR020846">
    <property type="entry name" value="MFS_dom"/>
</dbReference>
<organism evidence="7 8">
    <name type="scientific">Candidatus Thermofonsia Clade 1 bacterium</name>
    <dbReference type="NCBI Taxonomy" id="2364210"/>
    <lineage>
        <taxon>Bacteria</taxon>
        <taxon>Bacillati</taxon>
        <taxon>Chloroflexota</taxon>
        <taxon>Candidatus Thermofontia</taxon>
        <taxon>Candidatus Thermofonsia Clade 1</taxon>
    </lineage>
</organism>
<dbReference type="Proteomes" id="UP000228947">
    <property type="component" value="Unassembled WGS sequence"/>
</dbReference>
<dbReference type="Pfam" id="PF07690">
    <property type="entry name" value="MFS_1"/>
    <property type="match status" value="1"/>
</dbReference>
<feature type="transmembrane region" description="Helical" evidence="5">
    <location>
        <begin position="18"/>
        <end position="42"/>
    </location>
</feature>
<dbReference type="GO" id="GO:0005886">
    <property type="term" value="C:plasma membrane"/>
    <property type="evidence" value="ECO:0007669"/>
    <property type="project" value="UniProtKB-SubCell"/>
</dbReference>
<feature type="transmembrane region" description="Helical" evidence="5">
    <location>
        <begin position="367"/>
        <end position="394"/>
    </location>
</feature>
<evidence type="ECO:0000313" key="7">
    <source>
        <dbReference type="EMBL" id="PJF43131.1"/>
    </source>
</evidence>
<feature type="transmembrane region" description="Helical" evidence="5">
    <location>
        <begin position="54"/>
        <end position="75"/>
    </location>
</feature>
<proteinExistence type="predicted"/>